<feature type="signal peptide" evidence="3">
    <location>
        <begin position="1"/>
        <end position="18"/>
    </location>
</feature>
<dbReference type="PANTHER" id="PTHR40094">
    <property type="entry name" value="ALPHA-2-MACROGLOBULIN HOMOLOG"/>
    <property type="match status" value="1"/>
</dbReference>
<dbReference type="Pfam" id="PF00207">
    <property type="entry name" value="A2M"/>
    <property type="match status" value="1"/>
</dbReference>
<dbReference type="SMART" id="SM01419">
    <property type="entry name" value="Thiol-ester_cl"/>
    <property type="match status" value="1"/>
</dbReference>
<organism evidence="5 6">
    <name type="scientific">Flavihumibacter stibioxidans</name>
    <dbReference type="NCBI Taxonomy" id="1834163"/>
    <lineage>
        <taxon>Bacteria</taxon>
        <taxon>Pseudomonadati</taxon>
        <taxon>Bacteroidota</taxon>
        <taxon>Chitinophagia</taxon>
        <taxon>Chitinophagales</taxon>
        <taxon>Chitinophagaceae</taxon>
        <taxon>Flavihumibacter</taxon>
    </lineage>
</organism>
<dbReference type="Gene3D" id="2.60.40.1930">
    <property type="match status" value="1"/>
</dbReference>
<dbReference type="SUPFAM" id="SSF48239">
    <property type="entry name" value="Terpenoid cyclases/Protein prenyltransferases"/>
    <property type="match status" value="1"/>
</dbReference>
<feature type="region of interest" description="Disordered" evidence="2">
    <location>
        <begin position="1226"/>
        <end position="1247"/>
    </location>
</feature>
<keyword evidence="6" id="KW-1185">Reference proteome</keyword>
<evidence type="ECO:0000256" key="3">
    <source>
        <dbReference type="SAM" id="SignalP"/>
    </source>
</evidence>
<dbReference type="Gene3D" id="2.20.130.20">
    <property type="match status" value="1"/>
</dbReference>
<dbReference type="PANTHER" id="PTHR40094:SF1">
    <property type="entry name" value="UBIQUITIN DOMAIN-CONTAINING PROTEIN"/>
    <property type="match status" value="1"/>
</dbReference>
<evidence type="ECO:0000259" key="4">
    <source>
        <dbReference type="SMART" id="SM01360"/>
    </source>
</evidence>
<dbReference type="InterPro" id="IPR051802">
    <property type="entry name" value="YfhM-like"/>
</dbReference>
<dbReference type="InterPro" id="IPR001599">
    <property type="entry name" value="Macroglobln_a2"/>
</dbReference>
<reference evidence="5 6" key="1">
    <citation type="submission" date="2016-07" db="EMBL/GenBank/DDBJ databases">
        <title>Genome analysis of Flavihumibacter stibioxidans YS-17.</title>
        <authorList>
            <person name="Shi K."/>
            <person name="Han Y."/>
            <person name="Wang G."/>
        </authorList>
    </citation>
    <scope>NUCLEOTIDE SEQUENCE [LARGE SCALE GENOMIC DNA]</scope>
    <source>
        <strain evidence="5 6">YS-17</strain>
    </source>
</reference>
<dbReference type="Pfam" id="PF01835">
    <property type="entry name" value="MG2"/>
    <property type="match status" value="1"/>
</dbReference>
<comment type="similarity">
    <text evidence="1">Belongs to the protease inhibitor I39 (alpha-2-macroglobulin) family. Bacterial alpha-2-macroglobulin subfamily.</text>
</comment>
<dbReference type="InterPro" id="IPR047565">
    <property type="entry name" value="Alpha-macroglob_thiol-ester_cl"/>
</dbReference>
<gene>
    <name evidence="5" type="ORF">BC349_17880</name>
</gene>
<evidence type="ECO:0000256" key="2">
    <source>
        <dbReference type="SAM" id="MobiDB-lite"/>
    </source>
</evidence>
<dbReference type="Pfam" id="PF17973">
    <property type="entry name" value="bMG10"/>
    <property type="match status" value="1"/>
</dbReference>
<dbReference type="SMART" id="SM01360">
    <property type="entry name" value="A2M"/>
    <property type="match status" value="1"/>
</dbReference>
<dbReference type="InterPro" id="IPR002890">
    <property type="entry name" value="MG2"/>
</dbReference>
<name>A0ABR7MD24_9BACT</name>
<feature type="chain" id="PRO_5045836747" description="Alpha-2-macroglobulin domain-containing protein" evidence="3">
    <location>
        <begin position="19"/>
        <end position="2036"/>
    </location>
</feature>
<feature type="domain" description="Alpha-2-macroglobulin" evidence="4">
    <location>
        <begin position="1260"/>
        <end position="1350"/>
    </location>
</feature>
<dbReference type="EMBL" id="MBUA01000030">
    <property type="protein sequence ID" value="MBC6492930.1"/>
    <property type="molecule type" value="Genomic_DNA"/>
</dbReference>
<evidence type="ECO:0000313" key="6">
    <source>
        <dbReference type="Proteomes" id="UP000765802"/>
    </source>
</evidence>
<protein>
    <recommendedName>
        <fullName evidence="4">Alpha-2-macroglobulin domain-containing protein</fullName>
    </recommendedName>
</protein>
<dbReference type="Proteomes" id="UP000765802">
    <property type="component" value="Unassembled WGS sequence"/>
</dbReference>
<sequence length="2036" mass="231259">MRLILSSFFILISLTLSAQKMQPTDYNAWWKKIETLVSEKGLYRDGLTEVNSLYKKAKAEKQEAQQIRALVYRLEIQEQIEEFSDTLAISNLTSEAQTGSGASKSIIHAILASYYQRYYNRYRWQMYERTATVNFKKDNIRSWSPADFHLAISDHFRLALENTTQLQATPLNGFDPIIRKGNVRHLRPTLYDLLAWYALEYFESDPIEIPRAANAYSMRDPQLFSPVSSFIKLRLSDTDSSSHLLRALGIYQQLLQMHHHDKDQEALADADLHRIRFVEANIILPEKQKVFLQTLEQFSLSYPGTAAADMGQFLRAESLASREPADNINALEICEKLVAANRNNEASARAFNLAGEIKAANLSLVTERVNIPGQPFRALLSWKNLSKVKLRMYKINPDLRKKLSDRHSIFDSAQWISLSREKPIIEWEQPLPYSNDYLQHHTEIKIGALPIGEYLVLAGDNPDFMLKTSTMAASFFHVSNISYVNRDHDYILLHRNNGHPLAKASVQLWHREYDYQQRQYRHLKGNSYVTNDNGYVKLISGTEKQSRSFRLEITYGDDRLFLDEEEYNYVYQPDDKPAQSDQEYEANHVKLYFFTDRGIYRPGQTVHFKGIAVTKDATTKKNKLYTAKSTTVKLFDANGEEIDSLQLTTNQYGSYAGSFKLPETGLTGTFRLEDNTLNGDRTVEVEEYKRPKFFADFETPKGSYRVNDSVTVKGFAKAYAGNTISNAAITYRVIRTARFLYPWRLGKIGWPQTESQEIAHGNLQTSADGSFSISFPAIPDEQVDRNTDPVFDYEITADITDINGETRSATTIVPVSYKALQLSISPIQSVMTTDEFRQLKLLTRNLSGQYERSKVTVNIRPLLSPGRLVRERLWEQPDLFVMTEAEFIAAFPNDEYRNESNPASWQTGAVIWQKTDSSKADGKMAIDIKKIQAGWYQLEANTIDRFGDTVTDKSTVYLFDPKEKTLPVPQYITSRQDRTTAQPGETALITIGSSADNLYIFRQKENTESRKSQKELPFSGRFEVLRLDNGIHTETVPVTESDRGGIGMYWLFVKHNRFYSIQNGVAVPWLNKELDIRLQTWRDKTLPGSEENWTVTISGSKGEKVAAELLTGLYDASLDQFVPNQWEKPEIWPRLWVSANWKSNNNFGQSSNWTEQPELFRKEVPVVQYDQLLGTSPEIQRMMYSSQTQRAMKKEAMADTAKPPADATGVLNEVVMAKATTAKVVKDEELSPERSDEKTAEQLAGKTPAAATIRKDFRETAFFFPQLNADEAGNYSFSFTMPEALTTWKWQLLAHSTDLAMGLAEKTIITQKELMVQPNMPRFLREGDRMEFSTKIVNLSDKEMTGQAELQLIDATTNQPVDGWFRNFFPNQYFTVAAGGSEAVNFPIEVPYLFEKALTWRIIARSGDISDGEEASLPVLSNRQLVTESMPFFINGSGTKKYTLNKLVNSKESETLSHRALTVEFSANPVWYAVQSLPYLADYPYECSEQTFNRLYANMLAAHIVARMPKIRTIMERWQTQDTSALLSNLQKNQELKTVLLEETPWVLEAKSESEQKILVAQLFNLVQLAANREKLSAKLAEMQTSNGGFSWFTGGPDDRFITQYIVTGIGHLKKLGAIPQDFTAFNNIVEKALPYLDVRLKEDYDRRDKNPTAVSYLNYYAVQYHYMRSFFPEKGIAGPVLPAANHYRKEIQKNWIKGNRMAKGMIALALFRTGDPVTAKKIMASLEQTAINNEELGMYWKDNTLPYYWQDAPIESQALLIEAFSEVTQQTKTVGALKAWLLRNKQTNHWQSTKATADACYALLLKGDNWLEHEPKVSVDLGGVTTITASQAEAGTGYYKKSIPGSAVQPEMGQITVKAAYPSGTAGAGSKSDMPVWGAVYWQYFENLDKITPASTPLKLSKQVMVERLTNTGPVLEPVTEGMQLKVGDKLKVRLEITTDRNMEYVHVKDMRASALEPVNVLSGYRWQGSLGYYESTRDASTSFFINFLPKGTHVMEYALFISHAGIFSNGISTIQCMYAPEFTSHSEGVRIMVE</sequence>
<evidence type="ECO:0000313" key="5">
    <source>
        <dbReference type="EMBL" id="MBC6492930.1"/>
    </source>
</evidence>
<proteinExistence type="inferred from homology"/>
<feature type="compositionally biased region" description="Basic and acidic residues" evidence="2">
    <location>
        <begin position="1226"/>
        <end position="1240"/>
    </location>
</feature>
<accession>A0ABR7MD24</accession>
<keyword evidence="3" id="KW-0732">Signal</keyword>
<dbReference type="InterPro" id="IPR008930">
    <property type="entry name" value="Terpenoid_cyclase/PrenylTrfase"/>
</dbReference>
<dbReference type="RefSeq" id="WP_187258251.1">
    <property type="nucleotide sequence ID" value="NZ_JBHULF010000005.1"/>
</dbReference>
<dbReference type="Gene3D" id="1.50.10.20">
    <property type="match status" value="1"/>
</dbReference>
<comment type="caution">
    <text evidence="5">The sequence shown here is derived from an EMBL/GenBank/DDBJ whole genome shotgun (WGS) entry which is preliminary data.</text>
</comment>
<evidence type="ECO:0000256" key="1">
    <source>
        <dbReference type="ARBA" id="ARBA00010556"/>
    </source>
</evidence>
<dbReference type="InterPro" id="IPR041246">
    <property type="entry name" value="Bact_MG10"/>
</dbReference>